<dbReference type="PANTHER" id="PTHR30164">
    <property type="entry name" value="MTFA PEPTIDASE"/>
    <property type="match status" value="1"/>
</dbReference>
<protein>
    <submittedName>
        <fullName evidence="2">Zinc-dependent peptidase</fullName>
    </submittedName>
</protein>
<dbReference type="CDD" id="cd20170">
    <property type="entry name" value="Peptidase_M90-like"/>
    <property type="match status" value="1"/>
</dbReference>
<evidence type="ECO:0000256" key="1">
    <source>
        <dbReference type="SAM" id="Phobius"/>
    </source>
</evidence>
<dbReference type="Gene3D" id="1.10.472.150">
    <property type="entry name" value="Glucose-regulated metallo-peptidase M90, N-terminal domain"/>
    <property type="match status" value="1"/>
</dbReference>
<gene>
    <name evidence="2" type="ORF">GCM10023330_20560</name>
</gene>
<reference evidence="3" key="1">
    <citation type="journal article" date="2019" name="Int. J. Syst. Evol. Microbiol.">
        <title>The Global Catalogue of Microorganisms (GCM) 10K type strain sequencing project: providing services to taxonomists for standard genome sequencing and annotation.</title>
        <authorList>
            <consortium name="The Broad Institute Genomics Platform"/>
            <consortium name="The Broad Institute Genome Sequencing Center for Infectious Disease"/>
            <person name="Wu L."/>
            <person name="Ma J."/>
        </authorList>
    </citation>
    <scope>NUCLEOTIDE SEQUENCE [LARGE SCALE GENOMIC DNA]</scope>
    <source>
        <strain evidence="3">JCM 18325</strain>
    </source>
</reference>
<comment type="caution">
    <text evidence="2">The sequence shown here is derived from an EMBL/GenBank/DDBJ whole genome shotgun (WGS) entry which is preliminary data.</text>
</comment>
<dbReference type="EMBL" id="BAABJW010000003">
    <property type="protein sequence ID" value="GAA4812900.1"/>
    <property type="molecule type" value="Genomic_DNA"/>
</dbReference>
<dbReference type="Gene3D" id="3.40.390.10">
    <property type="entry name" value="Collagenase (Catalytic Domain)"/>
    <property type="match status" value="1"/>
</dbReference>
<evidence type="ECO:0000313" key="2">
    <source>
        <dbReference type="EMBL" id="GAA4812900.1"/>
    </source>
</evidence>
<proteinExistence type="predicted"/>
<evidence type="ECO:0000313" key="3">
    <source>
        <dbReference type="Proteomes" id="UP001501433"/>
    </source>
</evidence>
<dbReference type="PANTHER" id="PTHR30164:SF2">
    <property type="entry name" value="PROTEIN MTFA"/>
    <property type="match status" value="1"/>
</dbReference>
<dbReference type="InterPro" id="IPR042252">
    <property type="entry name" value="MtfA_N"/>
</dbReference>
<keyword evidence="1" id="KW-0812">Transmembrane</keyword>
<dbReference type="InterPro" id="IPR024079">
    <property type="entry name" value="MetalloPept_cat_dom_sf"/>
</dbReference>
<organism evidence="2 3">
    <name type="scientific">Litoribaculum gwangyangense</name>
    <dbReference type="NCBI Taxonomy" id="1130722"/>
    <lineage>
        <taxon>Bacteria</taxon>
        <taxon>Pseudomonadati</taxon>
        <taxon>Bacteroidota</taxon>
        <taxon>Flavobacteriia</taxon>
        <taxon>Flavobacteriales</taxon>
        <taxon>Flavobacteriaceae</taxon>
        <taxon>Litoribaculum</taxon>
    </lineage>
</organism>
<keyword evidence="1" id="KW-0472">Membrane</keyword>
<keyword evidence="3" id="KW-1185">Reference proteome</keyword>
<keyword evidence="1" id="KW-1133">Transmembrane helix</keyword>
<dbReference type="Pfam" id="PF06167">
    <property type="entry name" value="Peptidase_M90"/>
    <property type="match status" value="1"/>
</dbReference>
<accession>A0ABP9CK44</accession>
<dbReference type="SUPFAM" id="SSF55486">
    <property type="entry name" value="Metalloproteases ('zincins'), catalytic domain"/>
    <property type="match status" value="1"/>
</dbReference>
<dbReference type="Proteomes" id="UP001501433">
    <property type="component" value="Unassembled WGS sequence"/>
</dbReference>
<feature type="transmembrane region" description="Helical" evidence="1">
    <location>
        <begin position="12"/>
        <end position="34"/>
    </location>
</feature>
<dbReference type="InterPro" id="IPR010384">
    <property type="entry name" value="MtfA_fam"/>
</dbReference>
<name>A0ABP9CK44_9FLAO</name>
<sequence>MPTNLYFTSLNLTNQIILGVFLVIMAFIILRYSFKMFEMGYVMTYKKPLYNHFYITLKKLDNHQKDILKKQFSFYNKLTEKEKKFFEHRLASFIKDKDFIGREGLNVTDEMIVLISATAVMLTFGFRDFYIGLISKIVIYPKKFFSNSNNTYHKGEFNPRLGALVLSWEDFKQGFAIENDNLNLGIHEITHAIHLNSMKERDVSSTIFSDSFKELSLLLSTNHNLKDNLLASHYFRNYAFTNQFEFLAVAIENFIETPKDFKAQFPEVYNKIKQMLNFNTAGY</sequence>